<dbReference type="PANTHER" id="PTHR24198:SF165">
    <property type="entry name" value="ANKYRIN REPEAT-CONTAINING PROTEIN-RELATED"/>
    <property type="match status" value="1"/>
</dbReference>
<evidence type="ECO:0000256" key="1">
    <source>
        <dbReference type="ARBA" id="ARBA00022737"/>
    </source>
</evidence>
<keyword evidence="1" id="KW-0677">Repeat</keyword>
<feature type="non-terminal residue" evidence="4">
    <location>
        <position position="1"/>
    </location>
</feature>
<dbReference type="CTD" id="6754647"/>
<dbReference type="PROSITE" id="PS50297">
    <property type="entry name" value="ANK_REP_REGION"/>
    <property type="match status" value="2"/>
</dbReference>
<dbReference type="InParanoid" id="B3RZX3"/>
<dbReference type="PhylomeDB" id="B3RZX3"/>
<keyword evidence="5" id="KW-1185">Reference proteome</keyword>
<dbReference type="STRING" id="10228.B3RZX3"/>
<dbReference type="Proteomes" id="UP000009022">
    <property type="component" value="Unassembled WGS sequence"/>
</dbReference>
<evidence type="ECO:0000313" key="4">
    <source>
        <dbReference type="EMBL" id="EDV24288.1"/>
    </source>
</evidence>
<dbReference type="GeneID" id="6754647"/>
<dbReference type="Pfam" id="PF13637">
    <property type="entry name" value="Ank_4"/>
    <property type="match status" value="1"/>
</dbReference>
<sequence>QGADINAVSKDGLGVLHTTILLGQLEMARYFIAKEADIDLCSPDGQTPLSLAIMLGHDDLAEELIENNANCQIRNREGYSAYDIAIMLDNQKVVDSLIAHDMVDCNDDSTEPTTSNEQEMARFLILKGADVNLCDRNGITPLFMATSSSNFDMVYLLVLAGSNLKAKNGSKWSIAADQAKSLGHFGIHLFLVEDAPKIVKQLQRYQDECKRPDKNTYEIKKKRTYIKYMVLIL</sequence>
<reference evidence="4 5" key="1">
    <citation type="journal article" date="2008" name="Nature">
        <title>The Trichoplax genome and the nature of placozoans.</title>
        <authorList>
            <person name="Srivastava M."/>
            <person name="Begovic E."/>
            <person name="Chapman J."/>
            <person name="Putnam N.H."/>
            <person name="Hellsten U."/>
            <person name="Kawashima T."/>
            <person name="Kuo A."/>
            <person name="Mitros T."/>
            <person name="Salamov A."/>
            <person name="Carpenter M.L."/>
            <person name="Signorovitch A.Y."/>
            <person name="Moreno M.A."/>
            <person name="Kamm K."/>
            <person name="Grimwood J."/>
            <person name="Schmutz J."/>
            <person name="Shapiro H."/>
            <person name="Grigoriev I.V."/>
            <person name="Buss L.W."/>
            <person name="Schierwater B."/>
            <person name="Dellaporta S.L."/>
            <person name="Rokhsar D.S."/>
        </authorList>
    </citation>
    <scope>NUCLEOTIDE SEQUENCE [LARGE SCALE GENOMIC DNA]</scope>
    <source>
        <strain evidence="4 5">Grell-BS-1999</strain>
    </source>
</reference>
<dbReference type="EMBL" id="DS985246">
    <property type="protein sequence ID" value="EDV24288.1"/>
    <property type="molecule type" value="Genomic_DNA"/>
</dbReference>
<evidence type="ECO:0000256" key="3">
    <source>
        <dbReference type="PROSITE-ProRule" id="PRU00023"/>
    </source>
</evidence>
<keyword evidence="2 3" id="KW-0040">ANK repeat</keyword>
<organism evidence="4 5">
    <name type="scientific">Trichoplax adhaerens</name>
    <name type="common">Trichoplax reptans</name>
    <dbReference type="NCBI Taxonomy" id="10228"/>
    <lineage>
        <taxon>Eukaryota</taxon>
        <taxon>Metazoa</taxon>
        <taxon>Placozoa</taxon>
        <taxon>Uniplacotomia</taxon>
        <taxon>Trichoplacea</taxon>
        <taxon>Trichoplacidae</taxon>
        <taxon>Trichoplax</taxon>
    </lineage>
</organism>
<dbReference type="KEGG" id="tad:TRIADDRAFT_26699"/>
<dbReference type="PANTHER" id="PTHR24198">
    <property type="entry name" value="ANKYRIN REPEAT AND PROTEIN KINASE DOMAIN-CONTAINING PROTEIN"/>
    <property type="match status" value="1"/>
</dbReference>
<proteinExistence type="predicted"/>
<feature type="repeat" description="ANK" evidence="3">
    <location>
        <begin position="137"/>
        <end position="169"/>
    </location>
</feature>
<dbReference type="InterPro" id="IPR036770">
    <property type="entry name" value="Ankyrin_rpt-contain_sf"/>
</dbReference>
<evidence type="ECO:0000313" key="5">
    <source>
        <dbReference type="Proteomes" id="UP000009022"/>
    </source>
</evidence>
<evidence type="ECO:0000256" key="2">
    <source>
        <dbReference type="ARBA" id="ARBA00023043"/>
    </source>
</evidence>
<protein>
    <submittedName>
        <fullName evidence="4">Uncharacterized protein</fullName>
    </submittedName>
</protein>
<dbReference type="AlphaFoldDB" id="B3RZX3"/>
<dbReference type="RefSeq" id="XP_002113814.1">
    <property type="nucleotide sequence ID" value="XM_002113778.1"/>
</dbReference>
<dbReference type="PROSITE" id="PS50088">
    <property type="entry name" value="ANK_REPEAT"/>
    <property type="match status" value="2"/>
</dbReference>
<feature type="repeat" description="ANK" evidence="3">
    <location>
        <begin position="44"/>
        <end position="76"/>
    </location>
</feature>
<dbReference type="Gene3D" id="1.25.40.20">
    <property type="entry name" value="Ankyrin repeat-containing domain"/>
    <property type="match status" value="2"/>
</dbReference>
<dbReference type="eggNOG" id="KOG4177">
    <property type="taxonomic scope" value="Eukaryota"/>
</dbReference>
<dbReference type="OrthoDB" id="6143116at2759"/>
<dbReference type="SMART" id="SM00248">
    <property type="entry name" value="ANK"/>
    <property type="match status" value="4"/>
</dbReference>
<dbReference type="SUPFAM" id="SSF48403">
    <property type="entry name" value="Ankyrin repeat"/>
    <property type="match status" value="1"/>
</dbReference>
<dbReference type="InterPro" id="IPR002110">
    <property type="entry name" value="Ankyrin_rpt"/>
</dbReference>
<name>B3RZX3_TRIAD</name>
<gene>
    <name evidence="4" type="ORF">TRIADDRAFT_26699</name>
</gene>
<dbReference type="HOGENOM" id="CLU_1192474_0_0_1"/>
<accession>B3RZX3</accession>
<dbReference type="Pfam" id="PF12796">
    <property type="entry name" value="Ank_2"/>
    <property type="match status" value="1"/>
</dbReference>